<evidence type="ECO:0000256" key="1">
    <source>
        <dbReference type="ARBA" id="ARBA00009632"/>
    </source>
</evidence>
<dbReference type="GO" id="GO:0008775">
    <property type="term" value="F:acetate CoA-transferase activity"/>
    <property type="evidence" value="ECO:0007669"/>
    <property type="project" value="InterPro"/>
</dbReference>
<dbReference type="Gene3D" id="3.40.1080.10">
    <property type="entry name" value="Glutaconate Coenzyme A-transferase"/>
    <property type="match status" value="1"/>
</dbReference>
<evidence type="ECO:0000256" key="2">
    <source>
        <dbReference type="ARBA" id="ARBA00022679"/>
    </source>
</evidence>
<sequence length="364" mass="39718">LKLFLKGSKIYIQLTTPSVLVSELCRYVTQHDIKGIEILQSFPKEPLLYLQPEYKKYFRLNTAHGNEACHEVLNDGSADFIPIATSELPLLFRKRHINIDFALVTLTPPDKHGFCSLGAHVGSARSAIQNAKVIVGNFILQQVNPLAPVTYGDSTVHNSRIDFLVYGSQPLGFPAHPAPSLTERKIAQLVVDNLVEDGATIQLGLDRISAAVGSMLTNHKNIGVHSEAITDEIVDLVNLGVIDNTKKRVRPMCDIGWTNLPEVIARNPRVTAVNPGMEIDLTGQVVSGGLGDDITSGRPIITLSSLKPDGNSAIVPLLTPGGGVVCTRAHVHYVVTEYGIAFLFGKTLRQRAYELIQIAHPDFR</sequence>
<evidence type="ECO:0000259" key="3">
    <source>
        <dbReference type="Pfam" id="PF02550"/>
    </source>
</evidence>
<dbReference type="PANTHER" id="PTHR21432:SF20">
    <property type="entry name" value="ACETYL-COA HYDROLASE"/>
    <property type="match status" value="1"/>
</dbReference>
<dbReference type="InterPro" id="IPR038460">
    <property type="entry name" value="AcetylCoA_hyd_C_sf"/>
</dbReference>
<dbReference type="InterPro" id="IPR046433">
    <property type="entry name" value="ActCoA_hydro"/>
</dbReference>
<dbReference type="Gene3D" id="3.40.1080.20">
    <property type="entry name" value="Acetyl-CoA hydrolase/transferase C-terminal domain"/>
    <property type="match status" value="1"/>
</dbReference>
<dbReference type="InterPro" id="IPR003702">
    <property type="entry name" value="ActCoA_hydro_N"/>
</dbReference>
<dbReference type="InterPro" id="IPR026888">
    <property type="entry name" value="AcetylCoA_hyd_C"/>
</dbReference>
<dbReference type="InterPro" id="IPR037171">
    <property type="entry name" value="NagB/RpiA_transferase-like"/>
</dbReference>
<reference evidence="5" key="1">
    <citation type="submission" date="2016-06" db="UniProtKB">
        <authorList>
            <consortium name="WormBaseParasite"/>
        </authorList>
    </citation>
    <scope>IDENTIFICATION</scope>
</reference>
<keyword evidence="2" id="KW-0808">Transferase</keyword>
<protein>
    <submittedName>
        <fullName evidence="5">Acetyl-CoA hydrolase</fullName>
    </submittedName>
</protein>
<dbReference type="WBParaSite" id="SSLN_0001204701-mRNA-1">
    <property type="protein sequence ID" value="SSLN_0001204701-mRNA-1"/>
    <property type="gene ID" value="SSLN_0001204701"/>
</dbReference>
<evidence type="ECO:0000259" key="4">
    <source>
        <dbReference type="Pfam" id="PF13336"/>
    </source>
</evidence>
<dbReference type="Gene3D" id="3.30.750.70">
    <property type="entry name" value="4-hydroxybutyrate coenzyme like domains"/>
    <property type="match status" value="1"/>
</dbReference>
<dbReference type="AlphaFoldDB" id="A0A183T554"/>
<feature type="domain" description="Acetyl-CoA hydrolase/transferase N-terminal" evidence="3">
    <location>
        <begin position="32"/>
        <end position="164"/>
    </location>
</feature>
<comment type="similarity">
    <text evidence="1">Belongs to the acetyl-CoA hydrolase/transferase family.</text>
</comment>
<dbReference type="Pfam" id="PF13336">
    <property type="entry name" value="AcetylCoA_hyd_C"/>
    <property type="match status" value="1"/>
</dbReference>
<feature type="domain" description="Acetyl-CoA hydrolase/transferase C-terminal" evidence="4">
    <location>
        <begin position="252"/>
        <end position="364"/>
    </location>
</feature>
<name>A0A183T554_SCHSO</name>
<dbReference type="PANTHER" id="PTHR21432">
    <property type="entry name" value="ACETYL-COA HYDROLASE-RELATED"/>
    <property type="match status" value="1"/>
</dbReference>
<accession>A0A183T554</accession>
<organism evidence="5">
    <name type="scientific">Schistocephalus solidus</name>
    <name type="common">Tapeworm</name>
    <dbReference type="NCBI Taxonomy" id="70667"/>
    <lineage>
        <taxon>Eukaryota</taxon>
        <taxon>Metazoa</taxon>
        <taxon>Spiralia</taxon>
        <taxon>Lophotrochozoa</taxon>
        <taxon>Platyhelminthes</taxon>
        <taxon>Cestoda</taxon>
        <taxon>Eucestoda</taxon>
        <taxon>Diphyllobothriidea</taxon>
        <taxon>Diphyllobothriidae</taxon>
        <taxon>Schistocephalus</taxon>
    </lineage>
</organism>
<dbReference type="GO" id="GO:0006083">
    <property type="term" value="P:acetate metabolic process"/>
    <property type="evidence" value="ECO:0007669"/>
    <property type="project" value="InterPro"/>
</dbReference>
<dbReference type="Pfam" id="PF02550">
    <property type="entry name" value="AcetylCoA_hydro"/>
    <property type="match status" value="1"/>
</dbReference>
<evidence type="ECO:0000313" key="5">
    <source>
        <dbReference type="WBParaSite" id="SSLN_0001204701-mRNA-1"/>
    </source>
</evidence>
<proteinExistence type="inferred from homology"/>
<dbReference type="SUPFAM" id="SSF100950">
    <property type="entry name" value="NagB/RpiA/CoA transferase-like"/>
    <property type="match status" value="2"/>
</dbReference>